<accession>A0A438C6H0</accession>
<organism evidence="2 3">
    <name type="scientific">Vitis vinifera</name>
    <name type="common">Grape</name>
    <dbReference type="NCBI Taxonomy" id="29760"/>
    <lineage>
        <taxon>Eukaryota</taxon>
        <taxon>Viridiplantae</taxon>
        <taxon>Streptophyta</taxon>
        <taxon>Embryophyta</taxon>
        <taxon>Tracheophyta</taxon>
        <taxon>Spermatophyta</taxon>
        <taxon>Magnoliopsida</taxon>
        <taxon>eudicotyledons</taxon>
        <taxon>Gunneridae</taxon>
        <taxon>Pentapetalae</taxon>
        <taxon>rosids</taxon>
        <taxon>Vitales</taxon>
        <taxon>Vitaceae</taxon>
        <taxon>Viteae</taxon>
        <taxon>Vitis</taxon>
    </lineage>
</organism>
<gene>
    <name evidence="2" type="ORF">CK203_102731</name>
</gene>
<feature type="region of interest" description="Disordered" evidence="1">
    <location>
        <begin position="290"/>
        <end position="312"/>
    </location>
</feature>
<reference evidence="2 3" key="1">
    <citation type="journal article" date="2018" name="PLoS Genet.">
        <title>Population sequencing reveals clonal diversity and ancestral inbreeding in the grapevine cultivar Chardonnay.</title>
        <authorList>
            <person name="Roach M.J."/>
            <person name="Johnson D.L."/>
            <person name="Bohlmann J."/>
            <person name="van Vuuren H.J."/>
            <person name="Jones S.J."/>
            <person name="Pretorius I.S."/>
            <person name="Schmidt S.A."/>
            <person name="Borneman A.R."/>
        </authorList>
    </citation>
    <scope>NUCLEOTIDE SEQUENCE [LARGE SCALE GENOMIC DNA]</scope>
    <source>
        <strain evidence="3">cv. Chardonnay</strain>
        <tissue evidence="2">Leaf</tissue>
    </source>
</reference>
<proteinExistence type="predicted"/>
<dbReference type="PANTHER" id="PTHR34835">
    <property type="entry name" value="OS07G0283600 PROTEIN-RELATED"/>
    <property type="match status" value="1"/>
</dbReference>
<dbReference type="AlphaFoldDB" id="A0A438C6H0"/>
<evidence type="ECO:0000313" key="2">
    <source>
        <dbReference type="EMBL" id="RVW18788.1"/>
    </source>
</evidence>
<dbReference type="EMBL" id="QGNW01002512">
    <property type="protein sequence ID" value="RVW18788.1"/>
    <property type="molecule type" value="Genomic_DNA"/>
</dbReference>
<comment type="caution">
    <text evidence="2">The sequence shown here is derived from an EMBL/GenBank/DDBJ whole genome shotgun (WGS) entry which is preliminary data.</text>
</comment>
<evidence type="ECO:0000313" key="3">
    <source>
        <dbReference type="Proteomes" id="UP000288805"/>
    </source>
</evidence>
<dbReference type="PANTHER" id="PTHR34835:SF34">
    <property type="entry name" value="OS08G0555500 PROTEIN"/>
    <property type="match status" value="1"/>
</dbReference>
<dbReference type="Proteomes" id="UP000288805">
    <property type="component" value="Unassembled WGS sequence"/>
</dbReference>
<name>A0A438C6H0_VITVI</name>
<feature type="compositionally biased region" description="Polar residues" evidence="1">
    <location>
        <begin position="293"/>
        <end position="305"/>
    </location>
</feature>
<protein>
    <submittedName>
        <fullName evidence="2">Uncharacterized protein</fullName>
    </submittedName>
</protein>
<sequence length="399" mass="45530">MVSARFRRHSRGLRNNFATPSYLHRAAKLASTLRFPASFSQHKSGIVRRRNITLFKKAAKSLRNKRDKLPKSRCSGKKFITAIARLAPEKQQAIREMGFGGLLTFACHELRYELCGWLISQYDFTYHRLNMGTDNVVFVNEEHVSKVMGIPNSGQTWLSLRKQARPIAHTPLGNWAKFMLQYLEDGIKEYHQNQPSYIRGCLMFLQLFYMAYFYMSSVKVEVTSPLAAAWSDDVIKRRLATEISTFDGYGHVHAQEQPQSTPHMNVPLVALTSLASDYATEDVAALRSRHSGSEGNSSVHCPNTEHQAEYQPMRRTSARVVADYALAQIDDPSEILCKMYGMYITREEISYLNTGRWVNLMVKLLQIVEIMSRMLNGQQTPLAHAHYFDPSFSVHPLIS</sequence>
<evidence type="ECO:0000256" key="1">
    <source>
        <dbReference type="SAM" id="MobiDB-lite"/>
    </source>
</evidence>